<dbReference type="RefSeq" id="WP_309853490.1">
    <property type="nucleotide sequence ID" value="NZ_JAVDQJ010000004.1"/>
</dbReference>
<organism evidence="1 2">
    <name type="scientific">Deinococcus soli</name>
    <name type="common">ex Cha et al. 2016</name>
    <dbReference type="NCBI Taxonomy" id="1309411"/>
    <lineage>
        <taxon>Bacteria</taxon>
        <taxon>Thermotogati</taxon>
        <taxon>Deinococcota</taxon>
        <taxon>Deinococci</taxon>
        <taxon>Deinococcales</taxon>
        <taxon>Deinococcaceae</taxon>
        <taxon>Deinococcus</taxon>
    </lineage>
</organism>
<reference evidence="1" key="1">
    <citation type="submission" date="2023-07" db="EMBL/GenBank/DDBJ databases">
        <title>Sorghum-associated microbial communities from plants grown in Nebraska, USA.</title>
        <authorList>
            <person name="Schachtman D."/>
        </authorList>
    </citation>
    <scope>NUCLEOTIDE SEQUENCE</scope>
    <source>
        <strain evidence="1">BE330</strain>
    </source>
</reference>
<protein>
    <submittedName>
        <fullName evidence="1">Uncharacterized protein</fullName>
    </submittedName>
</protein>
<evidence type="ECO:0000313" key="2">
    <source>
        <dbReference type="Proteomes" id="UP001185331"/>
    </source>
</evidence>
<dbReference type="AlphaFoldDB" id="A0AAE3XEV4"/>
<dbReference type="Proteomes" id="UP001185331">
    <property type="component" value="Unassembled WGS sequence"/>
</dbReference>
<gene>
    <name evidence="1" type="ORF">J2Y00_002427</name>
</gene>
<evidence type="ECO:0000313" key="1">
    <source>
        <dbReference type="EMBL" id="MDR6218830.1"/>
    </source>
</evidence>
<comment type="caution">
    <text evidence="1">The sequence shown here is derived from an EMBL/GenBank/DDBJ whole genome shotgun (WGS) entry which is preliminary data.</text>
</comment>
<sequence length="68" mass="7327">MNDLLLSLTELKAASDLRALDVLCVQRNDGQMGVTQVKDVQVSGAHVTVRCMDGAVLMYAAQEQLHVG</sequence>
<dbReference type="EMBL" id="JAVDQK010000005">
    <property type="protein sequence ID" value="MDR6218830.1"/>
    <property type="molecule type" value="Genomic_DNA"/>
</dbReference>
<accession>A0AAE3XEV4</accession>
<proteinExistence type="predicted"/>
<name>A0AAE3XEV4_9DEIO</name>